<organism evidence="1 2">
    <name type="scientific">Hymenobacter montanus</name>
    <dbReference type="NCBI Taxonomy" id="2771359"/>
    <lineage>
        <taxon>Bacteria</taxon>
        <taxon>Pseudomonadati</taxon>
        <taxon>Bacteroidota</taxon>
        <taxon>Cytophagia</taxon>
        <taxon>Cytophagales</taxon>
        <taxon>Hymenobacteraceae</taxon>
        <taxon>Hymenobacter</taxon>
    </lineage>
</organism>
<dbReference type="InterPro" id="IPR045944">
    <property type="entry name" value="DUF6364"/>
</dbReference>
<dbReference type="RefSeq" id="WP_191003494.1">
    <property type="nucleotide sequence ID" value="NZ_JACXAD010000002.1"/>
</dbReference>
<dbReference type="Pfam" id="PF19891">
    <property type="entry name" value="DUF6364"/>
    <property type="match status" value="1"/>
</dbReference>
<dbReference type="Proteomes" id="UP000612233">
    <property type="component" value="Unassembled WGS sequence"/>
</dbReference>
<evidence type="ECO:0000313" key="2">
    <source>
        <dbReference type="Proteomes" id="UP000612233"/>
    </source>
</evidence>
<protein>
    <submittedName>
        <fullName evidence="1">Uncharacterized protein</fullName>
    </submittedName>
</protein>
<dbReference type="AlphaFoldDB" id="A0A927GI38"/>
<accession>A0A927GI38</accession>
<reference evidence="1" key="1">
    <citation type="submission" date="2020-09" db="EMBL/GenBank/DDBJ databases">
        <authorList>
            <person name="Kim M.K."/>
        </authorList>
    </citation>
    <scope>NUCLEOTIDE SEQUENCE</scope>
    <source>
        <strain evidence="1">BT664</strain>
    </source>
</reference>
<gene>
    <name evidence="1" type="ORF">IC235_01995</name>
</gene>
<sequence>MSTITLTLDDDFLAQAEAYAQRTGTDLSALVTDALRPIVEQPASGSKPIPPELAALYGCISLPPGYNYKEHLAEVFNDRGDQ</sequence>
<dbReference type="EMBL" id="JACXAD010000002">
    <property type="protein sequence ID" value="MBD2766661.1"/>
    <property type="molecule type" value="Genomic_DNA"/>
</dbReference>
<keyword evidence="2" id="KW-1185">Reference proteome</keyword>
<comment type="caution">
    <text evidence="1">The sequence shown here is derived from an EMBL/GenBank/DDBJ whole genome shotgun (WGS) entry which is preliminary data.</text>
</comment>
<evidence type="ECO:0000313" key="1">
    <source>
        <dbReference type="EMBL" id="MBD2766661.1"/>
    </source>
</evidence>
<proteinExistence type="predicted"/>
<name>A0A927GI38_9BACT</name>